<dbReference type="GO" id="GO:0006508">
    <property type="term" value="P:proteolysis"/>
    <property type="evidence" value="ECO:0007669"/>
    <property type="project" value="UniProtKB-KW"/>
</dbReference>
<dbReference type="Proteomes" id="UP000566711">
    <property type="component" value="Unassembled WGS sequence"/>
</dbReference>
<reference evidence="9 10" key="1">
    <citation type="submission" date="2020-07" db="EMBL/GenBank/DDBJ databases">
        <title>Novel species isolated from subtropical streams in China.</title>
        <authorList>
            <person name="Lu H."/>
        </authorList>
    </citation>
    <scope>NUCLEOTIDE SEQUENCE [LARGE SCALE GENOMIC DNA]</scope>
    <source>
        <strain evidence="9 10">FT3S</strain>
    </source>
</reference>
<protein>
    <submittedName>
        <fullName evidence="9">Insulinase family protein</fullName>
    </submittedName>
</protein>
<evidence type="ECO:0000259" key="8">
    <source>
        <dbReference type="Pfam" id="PF05193"/>
    </source>
</evidence>
<organism evidence="9 10">
    <name type="scientific">Rugamonas fusca</name>
    <dbReference type="NCBI Taxonomy" id="2758568"/>
    <lineage>
        <taxon>Bacteria</taxon>
        <taxon>Pseudomonadati</taxon>
        <taxon>Pseudomonadota</taxon>
        <taxon>Betaproteobacteria</taxon>
        <taxon>Burkholderiales</taxon>
        <taxon>Oxalobacteraceae</taxon>
        <taxon>Telluria group</taxon>
        <taxon>Rugamonas</taxon>
    </lineage>
</organism>
<keyword evidence="2" id="KW-0645">Protease</keyword>
<keyword evidence="10" id="KW-1185">Reference proteome</keyword>
<dbReference type="PANTHER" id="PTHR43690">
    <property type="entry name" value="NARDILYSIN"/>
    <property type="match status" value="1"/>
</dbReference>
<keyword evidence="3" id="KW-0378">Hydrolase</keyword>
<dbReference type="Pfam" id="PF00675">
    <property type="entry name" value="Peptidase_M16"/>
    <property type="match status" value="1"/>
</dbReference>
<feature type="domain" description="Peptidase M16 C-terminal" evidence="8">
    <location>
        <begin position="212"/>
        <end position="394"/>
    </location>
</feature>
<keyword evidence="6" id="KW-0732">Signal</keyword>
<dbReference type="Pfam" id="PF05193">
    <property type="entry name" value="Peptidase_M16_C"/>
    <property type="match status" value="2"/>
</dbReference>
<proteinExistence type="inferred from homology"/>
<evidence type="ECO:0000256" key="1">
    <source>
        <dbReference type="ARBA" id="ARBA00007261"/>
    </source>
</evidence>
<keyword evidence="4" id="KW-0862">Zinc</keyword>
<dbReference type="GO" id="GO:0008237">
    <property type="term" value="F:metallopeptidase activity"/>
    <property type="evidence" value="ECO:0007669"/>
    <property type="project" value="UniProtKB-KW"/>
</dbReference>
<feature type="domain" description="Peptidase M16 N-terminal" evidence="7">
    <location>
        <begin position="55"/>
        <end position="174"/>
    </location>
</feature>
<evidence type="ECO:0000256" key="6">
    <source>
        <dbReference type="SAM" id="SignalP"/>
    </source>
</evidence>
<dbReference type="Gene3D" id="3.30.830.10">
    <property type="entry name" value="Metalloenzyme, LuxS/M16 peptidase-like"/>
    <property type="match status" value="4"/>
</dbReference>
<keyword evidence="5" id="KW-0482">Metalloprotease</keyword>
<sequence length="940" mass="102984">MISTSLRAAIAAALLACSALAHAGGAPLALSDVLPIGPQVKVGKLANGLTYYIQKNARPEQKLELRLVVKAGSILEDEDQQGLAHFTEHMAFNGSTHFKRNALVSYLQGIGVKFGADLNAYTSFDETVYVLPIPTERPDVVEQGFQVLEDWAHGLTFNDADIDSERGIVLEELRLGKGLEDRMNKVLMPKLMNGSRYAQRLPIGKEDIIKSFRPEAIRRFYHDWYRPDLMAVVVVGDVDPAAAQRMVERHFGALANPAHERPRDYAVIPQRQASEGVVVTDKEANTNGLYIRYGIEPEPAHRTVGDYRAGLIEGLYSAMLGQRMAELTQQANPPFIQGGSSMTKVARGYRSFRAAAVLGKGGVAPAIAALVQEDERARQFGFTDAELERAKKNLLRSFERGYNEREKSNSAGYAAEYIRNFLEQEPIPGIANEYDYARQLVPGITLAEVNAAARARIPSGGNKLVIYTGSDQAEAPIPAQADLLAAVEAAERKPVQAQAEKVLASALMAHPPRGGTIVSQSVDPALGLTRLTLGNGVKVVLKPTDFNNDQVLMSALRFGGQSLFGEADLPSARYASAIVGQMGLQDYSPLDLSKVLAGKAATTSATVSNLSEMLSGQSGKADVETMLQLIYLQMTEPRRDRAIFESFVGKQKELARNSLSRPEAVFGDTIVGTLYANNARVARAPRPEDFDRIDLDRVFDIYRSRLSSAKDFTFFLVGSFDVERIKPLVATYLGALPTPDVPVQYKDWGVRPIKGVVKKEVHMGAEPKSTISITFTGTADYSDDEQMRLQALLEALNIKLLEVLREQQGLIYGGGMSGALTKVPYGGYTISINLPCGPENVDKVIAATFAEIARVKEHGVTQEDLDKVRAGWSRNYHKGLRENGYWLGQLQLAQINGTDPAALLTYEQRAGAIRAADLKQTARRYFDMDNYLQVVLYPAR</sequence>
<feature type="chain" id="PRO_5030679158" evidence="6">
    <location>
        <begin position="24"/>
        <end position="940"/>
    </location>
</feature>
<evidence type="ECO:0000259" key="7">
    <source>
        <dbReference type="Pfam" id="PF00675"/>
    </source>
</evidence>
<dbReference type="InterPro" id="IPR050626">
    <property type="entry name" value="Peptidase_M16"/>
</dbReference>
<gene>
    <name evidence="9" type="ORF">H3H36_22490</name>
</gene>
<evidence type="ECO:0000256" key="4">
    <source>
        <dbReference type="ARBA" id="ARBA00022833"/>
    </source>
</evidence>
<name>A0A7W2ELH1_9BURK</name>
<comment type="caution">
    <text evidence="9">The sequence shown here is derived from an EMBL/GenBank/DDBJ whole genome shotgun (WGS) entry which is preliminary data.</text>
</comment>
<dbReference type="AlphaFoldDB" id="A0A7W2ELH1"/>
<dbReference type="PANTHER" id="PTHR43690:SF34">
    <property type="entry name" value="ZINC PROTEASE PQQL-LIKE"/>
    <property type="match status" value="1"/>
</dbReference>
<feature type="signal peptide" evidence="6">
    <location>
        <begin position="1"/>
        <end position="23"/>
    </location>
</feature>
<feature type="domain" description="Peptidase M16 C-terminal" evidence="8">
    <location>
        <begin position="693"/>
        <end position="870"/>
    </location>
</feature>
<evidence type="ECO:0000313" key="10">
    <source>
        <dbReference type="Proteomes" id="UP000566711"/>
    </source>
</evidence>
<dbReference type="SUPFAM" id="SSF63411">
    <property type="entry name" value="LuxS/MPP-like metallohydrolase"/>
    <property type="match status" value="4"/>
</dbReference>
<dbReference type="GO" id="GO:0046872">
    <property type="term" value="F:metal ion binding"/>
    <property type="evidence" value="ECO:0007669"/>
    <property type="project" value="InterPro"/>
</dbReference>
<accession>A0A7W2ELH1</accession>
<evidence type="ECO:0000256" key="5">
    <source>
        <dbReference type="ARBA" id="ARBA00023049"/>
    </source>
</evidence>
<dbReference type="InterPro" id="IPR007863">
    <property type="entry name" value="Peptidase_M16_C"/>
</dbReference>
<comment type="similarity">
    <text evidence="1">Belongs to the peptidase M16 family.</text>
</comment>
<evidence type="ECO:0000313" key="9">
    <source>
        <dbReference type="EMBL" id="MBA5608122.1"/>
    </source>
</evidence>
<evidence type="ECO:0000256" key="2">
    <source>
        <dbReference type="ARBA" id="ARBA00022670"/>
    </source>
</evidence>
<dbReference type="EMBL" id="JACEZS010000025">
    <property type="protein sequence ID" value="MBA5608122.1"/>
    <property type="molecule type" value="Genomic_DNA"/>
</dbReference>
<evidence type="ECO:0000256" key="3">
    <source>
        <dbReference type="ARBA" id="ARBA00022801"/>
    </source>
</evidence>
<dbReference type="InterPro" id="IPR011765">
    <property type="entry name" value="Pept_M16_N"/>
</dbReference>
<dbReference type="InterPro" id="IPR011249">
    <property type="entry name" value="Metalloenz_LuxS/M16"/>
</dbReference>